<dbReference type="HGNC" id="HGNC:2422">
    <property type="gene designation" value="CS"/>
</dbReference>
<dbReference type="Proteomes" id="UP000005640">
    <property type="component" value="Chromosome 12"/>
</dbReference>
<sequence length="49" mass="5236">MALLTAAARLLGTKNASCLVLAATWQDGGGPNHCGHDVWWHERHEGIGL</sequence>
<proteinExistence type="predicted"/>
<name>F8VVY4_HUMAN</name>
<reference evidence="1" key="5">
    <citation type="submission" date="2025-09" db="UniProtKB">
        <authorList>
            <consortium name="Ensembl"/>
        </authorList>
    </citation>
    <scope>IDENTIFICATION</scope>
</reference>
<dbReference type="OpenTargets" id="ENSG00000062485"/>
<dbReference type="Bgee" id="ENSG00000062485">
    <property type="expression patterns" value="Expressed in left ventricle myocardium and 213 other cell types or tissues"/>
</dbReference>
<protein>
    <submittedName>
        <fullName evidence="1">Citrate synthase</fullName>
    </submittedName>
</protein>
<dbReference type="OrthoDB" id="8017587at2759"/>
<dbReference type="GeneTree" id="ENSGT00390000006813"/>
<keyword evidence="2" id="KW-1185">Reference proteome</keyword>
<gene>
    <name evidence="1" type="primary">CS</name>
</gene>
<accession>F8VVY4</accession>
<reference evidence="1 2" key="2">
    <citation type="journal article" date="2004" name="Nature">
        <title>Finishing the euchromatic sequence of the human genome.</title>
        <authorList>
            <consortium name="International Human Genome Sequencing Consortium"/>
        </authorList>
    </citation>
    <scope>NUCLEOTIDE SEQUENCE [LARGE SCALE GENOMIC DNA]</scope>
</reference>
<dbReference type="HOGENOM" id="CLU_3142578_0_0_1"/>
<evidence type="ECO:0000313" key="1">
    <source>
        <dbReference type="Ensembl" id="ENSP00000449571.1"/>
    </source>
</evidence>
<reference evidence="1 2" key="3">
    <citation type="journal article" date="2006" name="Nature">
        <title>The finished DNA sequence of human chromosome 12.</title>
        <authorList>
            <consortium name="Baylor College of Medicine Human Genome Sequencing Center Sequence Production Team"/>
            <person name="Scherer S.E."/>
            <person name="Muzny D.M."/>
            <person name="Buhay C.J."/>
            <person name="Chen R."/>
            <person name="Cree A."/>
            <person name="Ding Y."/>
            <person name="Dugan-Rocha S."/>
            <person name="Gill R."/>
            <person name="Gunaratne P."/>
            <person name="Harris R.A."/>
            <person name="Hawes A.C."/>
            <person name="Hernandez J."/>
            <person name="Hodgson A.V."/>
            <person name="Hume J."/>
            <person name="Jackson A."/>
            <person name="Khan Z.M."/>
            <person name="Kovar-Smith C."/>
            <person name="Lewis L.R."/>
            <person name="Lozado R.J."/>
            <person name="Metzker M.L."/>
            <person name="Milosavljevic A."/>
            <person name="Miner G.R."/>
            <person name="Montgomery K.T."/>
            <person name="Morgan M.B."/>
            <person name="Nazareth L.V."/>
            <person name="Scott G."/>
            <person name="Sodergren E."/>
            <person name="Song X.Z."/>
            <person name="Steffen D."/>
            <person name="Lovering R.C."/>
            <person name="Wheeler D.A."/>
            <person name="Worley K.C."/>
            <person name="Yuan Y."/>
            <person name="Zhang Z."/>
            <person name="Adams C.Q."/>
            <person name="Ansari-Lari M.A."/>
            <person name="Ayele M."/>
            <person name="Brown M.J."/>
            <person name="Chen G."/>
            <person name="Chen Z."/>
            <person name="Clerc-Blankenburg K.P."/>
            <person name="Davis C."/>
            <person name="Delgado O."/>
            <person name="Dinh H.H."/>
            <person name="Draper H."/>
            <person name="Gonzalez-Garay M.L."/>
            <person name="Havlak P."/>
            <person name="Jackson L.R."/>
            <person name="Jacob L.S."/>
            <person name="Kelly S.H."/>
            <person name="Li L."/>
            <person name="Li Z."/>
            <person name="Liu J."/>
            <person name="Liu W."/>
            <person name="Lu J."/>
            <person name="Maheshwari M."/>
            <person name="Nguyen B.V."/>
            <person name="Okwuonu G.O."/>
            <person name="Pasternak S."/>
            <person name="Perez L.M."/>
            <person name="Plopper F.J."/>
            <person name="Santibanez J."/>
            <person name="Shen H."/>
            <person name="Tabor P.E."/>
            <person name="Verduzco D."/>
            <person name="Waldron L."/>
            <person name="Wang Q."/>
            <person name="Williams G.A."/>
            <person name="Zhang J."/>
            <person name="Zhou J."/>
            <person name="Allen C.C."/>
            <person name="Amin A.G."/>
            <person name="Anyalebechi V."/>
            <person name="Bailey M."/>
            <person name="Barbaria J.A."/>
            <person name="Bimage K.E."/>
            <person name="Bryant N.P."/>
            <person name="Burch P.E."/>
            <person name="Burkett C.E."/>
            <person name="Burrell K.L."/>
            <person name="Calderon E."/>
            <person name="Cardenas V."/>
            <person name="Carter K."/>
            <person name="Casias K."/>
            <person name="Cavazos I."/>
            <person name="Cavazos S.R."/>
            <person name="Ceasar H."/>
            <person name="Chacko J."/>
            <person name="Chan S.N."/>
            <person name="Chavez D."/>
            <person name="Christopoulos C."/>
            <person name="Chu J."/>
            <person name="Cockrell R."/>
            <person name="Cox C.D."/>
            <person name="Dang M."/>
            <person name="Dathorne S.R."/>
            <person name="David R."/>
            <person name="Davis C.M."/>
            <person name="Davy-Carroll L."/>
            <person name="Deshazo D.R."/>
            <person name="Donlin J.E."/>
            <person name="D'Souza L."/>
            <person name="Eaves K.A."/>
            <person name="Egan A."/>
            <person name="Emery-Cohen A.J."/>
            <person name="Escotto M."/>
            <person name="Flagg N."/>
            <person name="Forbes L.D."/>
            <person name="Gabisi A.M."/>
            <person name="Garza M."/>
            <person name="Hamilton C."/>
            <person name="Henderson N."/>
            <person name="Hernandez O."/>
            <person name="Hines S."/>
            <person name="Hogues M.E."/>
            <person name="Huang M."/>
            <person name="Idlebird D.G."/>
            <person name="Johnson R."/>
            <person name="Jolivet A."/>
            <person name="Jones S."/>
            <person name="Kagan R."/>
            <person name="King L.M."/>
            <person name="Leal B."/>
            <person name="Lebow H."/>
            <person name="Lee S."/>
            <person name="LeVan J.M."/>
            <person name="Lewis L.C."/>
            <person name="London P."/>
            <person name="Lorensuhewa L.M."/>
            <person name="Loulseged H."/>
            <person name="Lovett D.A."/>
            <person name="Lucier A."/>
            <person name="Lucier R.L."/>
            <person name="Ma J."/>
            <person name="Madu R.C."/>
            <person name="Mapua P."/>
            <person name="Martindale A.D."/>
            <person name="Martinez E."/>
            <person name="Massey E."/>
            <person name="Mawhiney S."/>
            <person name="Meador M.G."/>
            <person name="Mendez S."/>
            <person name="Mercado C."/>
            <person name="Mercado I.C."/>
            <person name="Merritt C.E."/>
            <person name="Miner Z.L."/>
            <person name="Minja E."/>
            <person name="Mitchell T."/>
            <person name="Mohabbat F."/>
            <person name="Mohabbat K."/>
            <person name="Montgomery B."/>
            <person name="Moore N."/>
            <person name="Morris S."/>
            <person name="Munidasa M."/>
            <person name="Ngo R.N."/>
            <person name="Nguyen N.B."/>
            <person name="Nickerson E."/>
            <person name="Nwaokelemeh O.O."/>
            <person name="Nwokenkwo S."/>
            <person name="Obregon M."/>
            <person name="Oguh M."/>
            <person name="Oragunye N."/>
            <person name="Oviedo R.J."/>
            <person name="Parish B.J."/>
            <person name="Parker D.N."/>
            <person name="Parrish J."/>
            <person name="Parks K.L."/>
            <person name="Paul H.A."/>
            <person name="Payton B.A."/>
            <person name="Perez A."/>
            <person name="Perrin W."/>
            <person name="Pickens A."/>
            <person name="Primus E.L."/>
            <person name="Pu L.L."/>
            <person name="Puazo M."/>
            <person name="Quiles M.M."/>
            <person name="Quiroz J.B."/>
            <person name="Rabata D."/>
            <person name="Reeves K."/>
            <person name="Ruiz S.J."/>
            <person name="Shao H."/>
            <person name="Sisson I."/>
            <person name="Sonaike T."/>
            <person name="Sorelle R.P."/>
            <person name="Sutton A.E."/>
            <person name="Svatek A.F."/>
            <person name="Svetz L.A."/>
            <person name="Tamerisa K.S."/>
            <person name="Taylor T.R."/>
            <person name="Teague B."/>
            <person name="Thomas N."/>
            <person name="Thorn R.D."/>
            <person name="Trejos Z.Y."/>
            <person name="Trevino B.K."/>
            <person name="Ukegbu O.N."/>
            <person name="Urban J.B."/>
            <person name="Vasquez L.I."/>
            <person name="Vera V.A."/>
            <person name="Villasana D.M."/>
            <person name="Wang L."/>
            <person name="Ward-Moore S."/>
            <person name="Warren J.T."/>
            <person name="Wei X."/>
            <person name="White F."/>
            <person name="Williamson A.L."/>
            <person name="Wleczyk R."/>
            <person name="Wooden H.S."/>
            <person name="Wooden S.H."/>
            <person name="Yen J."/>
            <person name="Yoon L."/>
            <person name="Yoon V."/>
            <person name="Zorrilla S.E."/>
            <person name="Nelson D."/>
            <person name="Kucherlapati R."/>
            <person name="Weinstock G."/>
            <person name="Gibbs R.A."/>
            <person name="null."/>
        </authorList>
    </citation>
    <scope>NUCLEOTIDE SEQUENCE [LARGE SCALE GENOMIC DNA]</scope>
</reference>
<dbReference type="ChiTaRS" id="CS">
    <property type="organism name" value="human"/>
</dbReference>
<dbReference type="Ensembl" id="ENST00000549143.5">
    <property type="protein sequence ID" value="ENSP00000449571.1"/>
    <property type="gene ID" value="ENSG00000062485.20"/>
</dbReference>
<organism evidence="1 2">
    <name type="scientific">Homo sapiens</name>
    <name type="common">Human</name>
    <dbReference type="NCBI Taxonomy" id="9606"/>
    <lineage>
        <taxon>Eukaryota</taxon>
        <taxon>Metazoa</taxon>
        <taxon>Chordata</taxon>
        <taxon>Craniata</taxon>
        <taxon>Vertebrata</taxon>
        <taxon>Euteleostomi</taxon>
        <taxon>Mammalia</taxon>
        <taxon>Eutheria</taxon>
        <taxon>Euarchontoglires</taxon>
        <taxon>Primates</taxon>
        <taxon>Haplorrhini</taxon>
        <taxon>Catarrhini</taxon>
        <taxon>Hominidae</taxon>
        <taxon>Homo</taxon>
    </lineage>
</organism>
<dbReference type="VEuPathDB" id="HostDB:ENSG00000062485"/>
<dbReference type="MassIVE" id="F8VVY4"/>
<dbReference type="AlphaFoldDB" id="F8VVY4"/>
<reference evidence="1" key="4">
    <citation type="submission" date="2025-08" db="UniProtKB">
        <authorList>
            <consortium name="Ensembl"/>
        </authorList>
    </citation>
    <scope>IDENTIFICATION</scope>
</reference>
<reference evidence="1 2" key="1">
    <citation type="journal article" date="2001" name="Nature">
        <title>Initial sequencing and analysis of the human genome.</title>
        <authorList>
            <consortium name="International Human Genome Sequencing Consortium"/>
            <person name="Lander E.S."/>
            <person name="Linton L.M."/>
            <person name="Birren B."/>
            <person name="Nusbaum C."/>
            <person name="Zody M.C."/>
            <person name="Baldwin J."/>
            <person name="Devon K."/>
            <person name="Dewar K."/>
            <person name="Doyle M."/>
            <person name="FitzHugh W."/>
            <person name="Funke R."/>
            <person name="Gage D."/>
            <person name="Harris K."/>
            <person name="Heaford A."/>
            <person name="Howland J."/>
            <person name="Kann L."/>
            <person name="Lehoczky J."/>
            <person name="LeVine R."/>
            <person name="McEwan P."/>
            <person name="McKernan K."/>
            <person name="Meldrim J."/>
            <person name="Mesirov J.P."/>
            <person name="Miranda C."/>
            <person name="Morris W."/>
            <person name="Naylor J."/>
            <person name="Raymond C."/>
            <person name="Rosetti M."/>
            <person name="Santos R."/>
            <person name="Sheridan A."/>
            <person name="Sougnez C."/>
            <person name="Stange-Thomann N."/>
            <person name="Stojanovic N."/>
            <person name="Subramanian A."/>
            <person name="Wyman D."/>
            <person name="Rogers J."/>
            <person name="Sulston J."/>
            <person name="Ainscough R."/>
            <person name="Beck S."/>
            <person name="Bentley D."/>
            <person name="Burton J."/>
            <person name="Clee C."/>
            <person name="Carter N."/>
            <person name="Coulson A."/>
            <person name="Deadman R."/>
            <person name="Deloukas P."/>
            <person name="Dunham A."/>
            <person name="Dunham I."/>
            <person name="Durbin R."/>
            <person name="French L."/>
            <person name="Grafham D."/>
            <person name="Gregory S."/>
            <person name="Hubbard T."/>
            <person name="Humphray S."/>
            <person name="Hunt A."/>
            <person name="Jones M."/>
            <person name="Lloyd C."/>
            <person name="McMurray A."/>
            <person name="Matthews L."/>
            <person name="Mercer S."/>
            <person name="Milne S."/>
            <person name="Mullikin J.C."/>
            <person name="Mungall A."/>
            <person name="Plumb R."/>
            <person name="Ross M."/>
            <person name="Shownkeen R."/>
            <person name="Sims S."/>
            <person name="Waterston R.H."/>
            <person name="Wilson R.K."/>
            <person name="Hillier L.W."/>
            <person name="McPherson J.D."/>
            <person name="Marra M.A."/>
            <person name="Mardis E.R."/>
            <person name="Fulton L.A."/>
            <person name="Chinwalla A.T."/>
            <person name="Pepin K.H."/>
            <person name="Gish W.R."/>
            <person name="Chissoe S.L."/>
            <person name="Wendl M.C."/>
            <person name="Delehaunty K.D."/>
            <person name="Miner T.L."/>
            <person name="Delehaunty A."/>
            <person name="Kramer J.B."/>
            <person name="Cook L.L."/>
            <person name="Fulton R.S."/>
            <person name="Johnson D.L."/>
            <person name="Minx P.J."/>
            <person name="Clifton S.W."/>
            <person name="Hawkins T."/>
            <person name="Branscomb E."/>
            <person name="Predki P."/>
            <person name="Richardson P."/>
            <person name="Wenning S."/>
            <person name="Slezak T."/>
            <person name="Doggett N."/>
            <person name="Cheng J.F."/>
            <person name="Olsen A."/>
            <person name="Lucas S."/>
            <person name="Elkin C."/>
            <person name="Uberbacher E."/>
            <person name="Frazier M."/>
            <person name="Gibbs R.A."/>
            <person name="Muzny D.M."/>
            <person name="Scherer S.E."/>
            <person name="Bouck J.B."/>
            <person name="Sodergren E.J."/>
            <person name="Worley K.C."/>
            <person name="Rives C.M."/>
            <person name="Gorrell J.H."/>
            <person name="Metzker M.L."/>
            <person name="Naylor S.L."/>
            <person name="Kucherlapati R.S."/>
            <person name="Nelson D.L."/>
            <person name="Weinstock G.M."/>
            <person name="Sakaki Y."/>
            <person name="Fujiyama A."/>
            <person name="Hattori M."/>
            <person name="Yada T."/>
            <person name="Toyoda A."/>
            <person name="Itoh T."/>
            <person name="Kawagoe C."/>
            <person name="Watanabe H."/>
            <person name="Totoki Y."/>
            <person name="Taylor T."/>
            <person name="Weissenbach J."/>
            <person name="Heilig R."/>
            <person name="Saurin W."/>
            <person name="Artiguenave F."/>
            <person name="Brottier P."/>
            <person name="Bruls T."/>
            <person name="Pelletier E."/>
            <person name="Robert C."/>
            <person name="Wincker P."/>
            <person name="Smith D.R."/>
            <person name="Doucette-Stamm L."/>
            <person name="Rubenfield M."/>
            <person name="Weinstock K."/>
            <person name="Lee H.M."/>
            <person name="Dubois J."/>
            <person name="Rosenthal A."/>
            <person name="Platzer M."/>
            <person name="Nyakatura G."/>
            <person name="Taudien S."/>
            <person name="Rump A."/>
            <person name="Yang H."/>
            <person name="Yu J."/>
            <person name="Wang J."/>
            <person name="Huang G."/>
            <person name="Gu J."/>
            <person name="Hood L."/>
            <person name="Rowen L."/>
            <person name="Madan A."/>
            <person name="Qin S."/>
            <person name="Davis R.W."/>
            <person name="Federspiel N.A."/>
            <person name="Abola A.P."/>
            <person name="Proctor M.J."/>
            <person name="Myers R.M."/>
            <person name="Schmutz J."/>
            <person name="Dickson M."/>
            <person name="Grimwood J."/>
            <person name="Cox D.R."/>
            <person name="Olson M.V."/>
            <person name="Kaul R."/>
            <person name="Raymond C."/>
            <person name="Shimizu N."/>
            <person name="Kawasaki K."/>
            <person name="Minoshima S."/>
            <person name="Evans G.A."/>
            <person name="Athanasiou M."/>
            <person name="Schultz R."/>
            <person name="Roe B.A."/>
            <person name="Chen F."/>
            <person name="Pan H."/>
            <person name="Ramser J."/>
            <person name="Lehrach H."/>
            <person name="Reinhardt R."/>
            <person name="McCombie W.R."/>
            <person name="de la Bastide M."/>
            <person name="Dedhia N."/>
            <person name="Blocker H."/>
            <person name="Hornischer K."/>
            <person name="Nordsiek G."/>
            <person name="Agarwala R."/>
            <person name="Aravind L."/>
            <person name="Bailey J.A."/>
            <person name="Bateman A."/>
            <person name="Batzoglou S."/>
            <person name="Birney E."/>
            <person name="Bork P."/>
            <person name="Brown D.G."/>
            <person name="Burge C.B."/>
            <person name="Cerutti L."/>
            <person name="Chen H.C."/>
            <person name="Church D."/>
            <person name="Clamp M."/>
            <person name="Copley R.R."/>
            <person name="Doerks T."/>
            <person name="Eddy S.R."/>
            <person name="Eichler E.E."/>
            <person name="Furey T.S."/>
            <person name="Galagan J."/>
            <person name="Gilbert J.G."/>
            <person name="Harmon C."/>
            <person name="Hayashizaki Y."/>
            <person name="Haussler D."/>
            <person name="Hermjakob H."/>
            <person name="Hokamp K."/>
            <person name="Jang W."/>
            <person name="Johnson L.S."/>
            <person name="Jones T.A."/>
            <person name="Kasif S."/>
            <person name="Kaspryzk A."/>
            <person name="Kennedy S."/>
            <person name="Kent W.J."/>
            <person name="Kitts P."/>
            <person name="Koonin E.V."/>
            <person name="Korf I."/>
            <person name="Kulp D."/>
            <person name="Lancet D."/>
            <person name="Lowe T.M."/>
            <person name="McLysaght A."/>
            <person name="Mikkelsen T."/>
            <person name="Moran J.V."/>
            <person name="Mulder N."/>
            <person name="Pollara V.J."/>
            <person name="Ponting C.P."/>
            <person name="Schuler G."/>
            <person name="Schultz J."/>
            <person name="Slater G."/>
            <person name="Smit A.F."/>
            <person name="Stupka E."/>
            <person name="Szustakowski J."/>
            <person name="Thierry-Mieg D."/>
            <person name="Thierry-Mieg J."/>
            <person name="Wagner L."/>
            <person name="Wallis J."/>
            <person name="Wheeler R."/>
            <person name="Williams A."/>
            <person name="Wolf Y.I."/>
            <person name="Wolfe K.H."/>
            <person name="Yang S.P."/>
            <person name="Yeh R.F."/>
            <person name="Collins F."/>
            <person name="Guyer M.S."/>
            <person name="Peterson J."/>
            <person name="Felsenfeld A."/>
            <person name="Wetterstrand K.A."/>
            <person name="Patrinos A."/>
            <person name="Morgan M.J."/>
            <person name="de Jong P."/>
            <person name="Catanese J.J."/>
            <person name="Osoegawa K."/>
            <person name="Shizuya H."/>
            <person name="Choi S."/>
            <person name="Chen Y.J."/>
        </authorList>
    </citation>
    <scope>NUCLEOTIDE SEQUENCE [LARGE SCALE GENOMIC DNA]</scope>
</reference>
<dbReference type="ExpressionAtlas" id="F8VVY4">
    <property type="expression patterns" value="baseline and differential"/>
</dbReference>
<evidence type="ECO:0000313" key="2">
    <source>
        <dbReference type="Proteomes" id="UP000005640"/>
    </source>
</evidence>
<dbReference type="EMBL" id="AC073896">
    <property type="status" value="NOT_ANNOTATED_CDS"/>
    <property type="molecule type" value="Genomic_DNA"/>
</dbReference>
<dbReference type="UCSC" id="uc058pld.1">
    <property type="organism name" value="human"/>
</dbReference>
<dbReference type="Ensembl" id="ENST00000549143.5">
    <property type="protein sequence ID" value="ENSP00000449571.1"/>
    <property type="gene ID" value="ENSG00000062485.19"/>
</dbReference>